<feature type="transmembrane region" description="Helical" evidence="1">
    <location>
        <begin position="142"/>
        <end position="164"/>
    </location>
</feature>
<keyword evidence="1" id="KW-1133">Transmembrane helix</keyword>
<evidence type="ECO:0000313" key="3">
    <source>
        <dbReference type="Proteomes" id="UP000094764"/>
    </source>
</evidence>
<comment type="caution">
    <text evidence="2">The sequence shown here is derived from an EMBL/GenBank/DDBJ whole genome shotgun (WGS) entry which is preliminary data.</text>
</comment>
<dbReference type="PATRIC" id="fig|903983.4.peg.2902"/>
<evidence type="ECO:0000256" key="1">
    <source>
        <dbReference type="SAM" id="Phobius"/>
    </source>
</evidence>
<dbReference type="AlphaFoldDB" id="A0A1E5GUX4"/>
<keyword evidence="1" id="KW-0812">Transmembrane</keyword>
<accession>A0A1E5GUX4</accession>
<keyword evidence="1" id="KW-0472">Membrane</keyword>
<dbReference type="EMBL" id="MIKB01000013">
    <property type="protein sequence ID" value="OEG16469.1"/>
    <property type="molecule type" value="Genomic_DNA"/>
</dbReference>
<protein>
    <submittedName>
        <fullName evidence="2">Uncharacterized protein</fullName>
    </submittedName>
</protein>
<proteinExistence type="predicted"/>
<feature type="transmembrane region" description="Helical" evidence="1">
    <location>
        <begin position="227"/>
        <end position="253"/>
    </location>
</feature>
<dbReference type="STRING" id="903983.BCR23_06160"/>
<dbReference type="Proteomes" id="UP000094764">
    <property type="component" value="Unassembled WGS sequence"/>
</dbReference>
<feature type="transmembrane region" description="Helical" evidence="1">
    <location>
        <begin position="54"/>
        <end position="74"/>
    </location>
</feature>
<reference evidence="3" key="1">
    <citation type="submission" date="2016-09" db="EMBL/GenBank/DDBJ databases">
        <authorList>
            <person name="Gulvik C.A."/>
        </authorList>
    </citation>
    <scope>NUCLEOTIDE SEQUENCE [LARGE SCALE GENOMIC DNA]</scope>
    <source>
        <strain evidence="3">LMG 26306</strain>
    </source>
</reference>
<feature type="transmembrane region" description="Helical" evidence="1">
    <location>
        <begin position="118"/>
        <end position="136"/>
    </location>
</feature>
<evidence type="ECO:0000313" key="2">
    <source>
        <dbReference type="EMBL" id="OEG16469.1"/>
    </source>
</evidence>
<name>A0A1E5GUX4_9ENTE</name>
<sequence length="285" mass="32951">MVKYNEVGGFMKKIEDYVSNISFEEAYVKIDRNKIDYLIKGDSNAKFPIRIKKIGFLAISLFMPIMMILSYTSAKDNLVTTVFSRTIAITTATSLILISLFSYFKSRHFLKNYGYKEFIYSSLKILFLSYICGSIGTVDSNYIIHLVTIIIYVPTCLYLCYIVEKNMLIEYINLTFGKEYKTNKILSLLVKMAGIIMILGLVIVHLYRINKSWIDKDSINDSINGLGVSMTLIVIAGAFFMIIISLLPTYISFKADLRIQNKLVIKYSEEFREMYGYYKEEWYGE</sequence>
<organism evidence="2 3">
    <name type="scientific">Enterococcus quebecensis</name>
    <dbReference type="NCBI Taxonomy" id="903983"/>
    <lineage>
        <taxon>Bacteria</taxon>
        <taxon>Bacillati</taxon>
        <taxon>Bacillota</taxon>
        <taxon>Bacilli</taxon>
        <taxon>Lactobacillales</taxon>
        <taxon>Enterococcaceae</taxon>
        <taxon>Enterococcus</taxon>
    </lineage>
</organism>
<keyword evidence="3" id="KW-1185">Reference proteome</keyword>
<gene>
    <name evidence="2" type="ORF">BCR23_06160</name>
</gene>
<feature type="transmembrane region" description="Helical" evidence="1">
    <location>
        <begin position="86"/>
        <end position="106"/>
    </location>
</feature>
<feature type="transmembrane region" description="Helical" evidence="1">
    <location>
        <begin position="185"/>
        <end position="207"/>
    </location>
</feature>